<keyword evidence="1 5" id="KW-0378">Hydrolase</keyword>
<evidence type="ECO:0000313" key="5">
    <source>
        <dbReference type="EMBL" id="AUX37536.1"/>
    </source>
</evidence>
<evidence type="ECO:0000256" key="1">
    <source>
        <dbReference type="ARBA" id="ARBA00022801"/>
    </source>
</evidence>
<dbReference type="PANTHER" id="PTHR47572">
    <property type="entry name" value="LIPOPROTEIN-RELATED"/>
    <property type="match status" value="1"/>
</dbReference>
<dbReference type="PANTHER" id="PTHR47572:SF4">
    <property type="entry name" value="LACTONASE DRP35"/>
    <property type="match status" value="1"/>
</dbReference>
<evidence type="ECO:0000313" key="6">
    <source>
        <dbReference type="Proteomes" id="UP000295497"/>
    </source>
</evidence>
<dbReference type="InterPro" id="IPR013658">
    <property type="entry name" value="SGL"/>
</dbReference>
<dbReference type="InterPro" id="IPR011042">
    <property type="entry name" value="6-blade_b-propeller_TolB-like"/>
</dbReference>
<evidence type="ECO:0000256" key="2">
    <source>
        <dbReference type="PIRSR" id="PIRSR605511-1"/>
    </source>
</evidence>
<dbReference type="Proteomes" id="UP000295497">
    <property type="component" value="Chromosome"/>
</dbReference>
<sequence>MLEGSTTQGVSGFRCFEDPMVIELTPSFKVIDPRFRKVALPHVHVEKLYTGCRWAEGPAWFPAGRYLVWSDIPNDRMLRWDETDGSVSVFRQPAMNTNGHTVDLQGRLVSCEHGGRCVSRTEHDGSRTVLASHFEGKRLNSPNDVVVKSDGSIWFTDPSYGIDSDYEGDASPSEQGAQRVYRIDPVSLALTVVASDFVQPNGLAFSPDESLLYIADTGATHVKDGPHHVRRFRVDANGALTGGEVFATCPVGVYDGFRVDVHGNLWLSAGDGVHCHASDGALLGKVLIPETVSNVCFGGAKRNRLFICGTTSLYAVYLNTRGAAR</sequence>
<feature type="binding site" evidence="3">
    <location>
        <position position="255"/>
    </location>
    <ligand>
        <name>a divalent metal cation</name>
        <dbReference type="ChEBI" id="CHEBI:60240"/>
    </ligand>
</feature>
<proteinExistence type="predicted"/>
<dbReference type="EC" id="3.1.1.17" evidence="5"/>
<dbReference type="GO" id="GO:0004341">
    <property type="term" value="F:gluconolactonase activity"/>
    <property type="evidence" value="ECO:0007669"/>
    <property type="project" value="UniProtKB-EC"/>
</dbReference>
<dbReference type="InterPro" id="IPR005511">
    <property type="entry name" value="SMP-30"/>
</dbReference>
<dbReference type="SUPFAM" id="SSF63829">
    <property type="entry name" value="Calcium-dependent phosphotriesterase"/>
    <property type="match status" value="1"/>
</dbReference>
<evidence type="ECO:0000259" key="4">
    <source>
        <dbReference type="Pfam" id="PF08450"/>
    </source>
</evidence>
<comment type="cofactor">
    <cofactor evidence="3">
        <name>Zn(2+)</name>
        <dbReference type="ChEBI" id="CHEBI:29105"/>
    </cofactor>
    <text evidence="3">Binds 1 divalent metal cation per subunit.</text>
</comment>
<name>A0A4P2R459_SORCE</name>
<feature type="domain" description="SMP-30/Gluconolactonase/LRE-like region" evidence="4">
    <location>
        <begin position="54"/>
        <end position="308"/>
    </location>
</feature>
<dbReference type="EMBL" id="CP012672">
    <property type="protein sequence ID" value="AUX37536.1"/>
    <property type="molecule type" value="Genomic_DNA"/>
</dbReference>
<organism evidence="5 6">
    <name type="scientific">Sorangium cellulosum</name>
    <name type="common">Polyangium cellulosum</name>
    <dbReference type="NCBI Taxonomy" id="56"/>
    <lineage>
        <taxon>Bacteria</taxon>
        <taxon>Pseudomonadati</taxon>
        <taxon>Myxococcota</taxon>
        <taxon>Polyangia</taxon>
        <taxon>Polyangiales</taxon>
        <taxon>Polyangiaceae</taxon>
        <taxon>Sorangium</taxon>
    </lineage>
</organism>
<reference evidence="5 6" key="1">
    <citation type="submission" date="2015-09" db="EMBL/GenBank/DDBJ databases">
        <title>Sorangium comparison.</title>
        <authorList>
            <person name="Zaburannyi N."/>
            <person name="Bunk B."/>
            <person name="Overmann J."/>
            <person name="Mueller R."/>
        </authorList>
    </citation>
    <scope>NUCLEOTIDE SEQUENCE [LARGE SCALE GENOMIC DNA]</scope>
    <source>
        <strain evidence="5 6">So ce836</strain>
    </source>
</reference>
<dbReference type="Gene3D" id="2.120.10.30">
    <property type="entry name" value="TolB, C-terminal domain"/>
    <property type="match status" value="1"/>
</dbReference>
<feature type="active site" description="Proton donor/acceptor" evidence="2">
    <location>
        <position position="255"/>
    </location>
</feature>
<feature type="binding site" evidence="3">
    <location>
        <position position="56"/>
    </location>
    <ligand>
        <name>a divalent metal cation</name>
        <dbReference type="ChEBI" id="CHEBI:60240"/>
    </ligand>
</feature>
<feature type="binding site" evidence="3">
    <location>
        <position position="143"/>
    </location>
    <ligand>
        <name>substrate</name>
    </ligand>
</feature>
<keyword evidence="3" id="KW-0479">Metal-binding</keyword>
<dbReference type="InterPro" id="IPR051262">
    <property type="entry name" value="SMP-30/CGR1_Lactonase"/>
</dbReference>
<accession>A0A4P2R459</accession>
<dbReference type="PRINTS" id="PR01790">
    <property type="entry name" value="SMP30FAMILY"/>
</dbReference>
<gene>
    <name evidence="5" type="ORF">SOCE836_097610</name>
</gene>
<feature type="binding site" evidence="3">
    <location>
        <position position="201"/>
    </location>
    <ligand>
        <name>a divalent metal cation</name>
        <dbReference type="ChEBI" id="CHEBI:60240"/>
    </ligand>
</feature>
<dbReference type="AlphaFoldDB" id="A0A4P2R459"/>
<protein>
    <submittedName>
        <fullName evidence="5">Gluconolactonase</fullName>
        <ecNumber evidence="5">3.1.1.17</ecNumber>
    </submittedName>
</protein>
<keyword evidence="3" id="KW-0862">Zinc</keyword>
<evidence type="ECO:0000256" key="3">
    <source>
        <dbReference type="PIRSR" id="PIRSR605511-2"/>
    </source>
</evidence>
<dbReference type="GO" id="GO:0046872">
    <property type="term" value="F:metal ion binding"/>
    <property type="evidence" value="ECO:0007669"/>
    <property type="project" value="UniProtKB-KW"/>
</dbReference>
<dbReference type="Pfam" id="PF08450">
    <property type="entry name" value="SGL"/>
    <property type="match status" value="1"/>
</dbReference>